<dbReference type="EMBL" id="MFPX01000028">
    <property type="protein sequence ID" value="OGH65893.1"/>
    <property type="molecule type" value="Genomic_DNA"/>
</dbReference>
<evidence type="ECO:0000313" key="3">
    <source>
        <dbReference type="EMBL" id="OGH65893.1"/>
    </source>
</evidence>
<gene>
    <name evidence="3" type="ORF">A3B90_00025</name>
</gene>
<keyword evidence="1" id="KW-0812">Transmembrane</keyword>
<evidence type="ECO:0000256" key="2">
    <source>
        <dbReference type="SAM" id="SignalP"/>
    </source>
</evidence>
<evidence type="ECO:0000313" key="4">
    <source>
        <dbReference type="Proteomes" id="UP000178742"/>
    </source>
</evidence>
<feature type="chain" id="PRO_5009525549" evidence="2">
    <location>
        <begin position="24"/>
        <end position="519"/>
    </location>
</feature>
<feature type="signal peptide" evidence="2">
    <location>
        <begin position="1"/>
        <end position="23"/>
    </location>
</feature>
<sequence>MQKYLSLLFFAIAVCVTPSSVFAQSEPPPLDAKCFTKRECMAARAKMGIELADQAQGFYSDTDETRETCQGKRDGEGSELGFCLPAGQSVTTVKFGGNTKFANIGVFISYIYRYGMIFAGILAVLIIIVSGLQWTASGGNSSTIESAKTRITGAITGLVLVSASYIILNTINPSTINLRLPQVWLIRADAIKNSFEYCMNIPAKPDGANGFLIPKVAPYSADYQSIPEGSYVQAFAIQGDDRITQGYFPDKLESPSTPCGSKMTIQGTSGSSCTGSYCPPGQYCDAKTGKCDATLFPNGGIGGQIKWTPGSGKYVDYIWLKVACLIDGEWNMKDIETFDTSQAITHYAFDDVPEEGRLACGSPENVKGYFFIIEVNDGNDTLELTKDDQWVGGKSFCRIFSTNSCGIYGAHTVDESDIEDLLILEGMETINDFIRPVDMERGMSCDFNINPDVMPDLGSGFFTLVKSGTLNVLTGGSAGNPGNAIGAESCPYLQSKKEQFNQAIKTRYEAKHPGQTLNP</sequence>
<keyword evidence="1" id="KW-1133">Transmembrane helix</keyword>
<organism evidence="3 4">
    <name type="scientific">Candidatus Magasanikbacteria bacterium RIFCSPHIGHO2_02_FULL_41_13</name>
    <dbReference type="NCBI Taxonomy" id="1798676"/>
    <lineage>
        <taxon>Bacteria</taxon>
        <taxon>Candidatus Magasanikiibacteriota</taxon>
    </lineage>
</organism>
<evidence type="ECO:0000256" key="1">
    <source>
        <dbReference type="SAM" id="Phobius"/>
    </source>
</evidence>
<keyword evidence="2" id="KW-0732">Signal</keyword>
<keyword evidence="1" id="KW-0472">Membrane</keyword>
<dbReference type="Proteomes" id="UP000178742">
    <property type="component" value="Unassembled WGS sequence"/>
</dbReference>
<proteinExistence type="predicted"/>
<comment type="caution">
    <text evidence="3">The sequence shown here is derived from an EMBL/GenBank/DDBJ whole genome shotgun (WGS) entry which is preliminary data.</text>
</comment>
<feature type="transmembrane region" description="Helical" evidence="1">
    <location>
        <begin position="151"/>
        <end position="168"/>
    </location>
</feature>
<dbReference type="STRING" id="1798676.A3B90_00025"/>
<name>A0A1F6M2W4_9BACT</name>
<accession>A0A1F6M2W4</accession>
<feature type="transmembrane region" description="Helical" evidence="1">
    <location>
        <begin position="110"/>
        <end position="130"/>
    </location>
</feature>
<reference evidence="3 4" key="1">
    <citation type="journal article" date="2016" name="Nat. Commun.">
        <title>Thousands of microbial genomes shed light on interconnected biogeochemical processes in an aquifer system.</title>
        <authorList>
            <person name="Anantharaman K."/>
            <person name="Brown C.T."/>
            <person name="Hug L.A."/>
            <person name="Sharon I."/>
            <person name="Castelle C.J."/>
            <person name="Probst A.J."/>
            <person name="Thomas B.C."/>
            <person name="Singh A."/>
            <person name="Wilkins M.J."/>
            <person name="Karaoz U."/>
            <person name="Brodie E.L."/>
            <person name="Williams K.H."/>
            <person name="Hubbard S.S."/>
            <person name="Banfield J.F."/>
        </authorList>
    </citation>
    <scope>NUCLEOTIDE SEQUENCE [LARGE SCALE GENOMIC DNA]</scope>
</reference>
<dbReference type="AlphaFoldDB" id="A0A1F6M2W4"/>
<protein>
    <submittedName>
        <fullName evidence="3">Uncharacterized protein</fullName>
    </submittedName>
</protein>